<protein>
    <submittedName>
        <fullName evidence="2">Aldo/keto reductase</fullName>
    </submittedName>
</protein>
<dbReference type="EMBL" id="JBJDQH010000005">
    <property type="protein sequence ID" value="MFK4266702.1"/>
    <property type="molecule type" value="Genomic_DNA"/>
</dbReference>
<name>A0ABW8LL97_9ACTN</name>
<dbReference type="PANTHER" id="PTHR42686">
    <property type="entry name" value="GH17980P-RELATED"/>
    <property type="match status" value="1"/>
</dbReference>
<accession>A0ABW8LL97</accession>
<dbReference type="Gene3D" id="3.20.20.100">
    <property type="entry name" value="NADP-dependent oxidoreductase domain"/>
    <property type="match status" value="1"/>
</dbReference>
<feature type="domain" description="NADP-dependent oxidoreductase" evidence="1">
    <location>
        <begin position="15"/>
        <end position="236"/>
    </location>
</feature>
<comment type="caution">
    <text evidence="2">The sequence shown here is derived from an EMBL/GenBank/DDBJ whole genome shotgun (WGS) entry which is preliminary data.</text>
</comment>
<dbReference type="InterPro" id="IPR020471">
    <property type="entry name" value="AKR"/>
</dbReference>
<dbReference type="InterPro" id="IPR023210">
    <property type="entry name" value="NADP_OxRdtase_dom"/>
</dbReference>
<evidence type="ECO:0000313" key="3">
    <source>
        <dbReference type="Proteomes" id="UP001620295"/>
    </source>
</evidence>
<dbReference type="SUPFAM" id="SSF51430">
    <property type="entry name" value="NAD(P)-linked oxidoreductase"/>
    <property type="match status" value="1"/>
</dbReference>
<dbReference type="Proteomes" id="UP001620295">
    <property type="component" value="Unassembled WGS sequence"/>
</dbReference>
<evidence type="ECO:0000259" key="1">
    <source>
        <dbReference type="Pfam" id="PF00248"/>
    </source>
</evidence>
<dbReference type="PANTHER" id="PTHR42686:SF1">
    <property type="entry name" value="GH17980P-RELATED"/>
    <property type="match status" value="1"/>
</dbReference>
<evidence type="ECO:0000313" key="2">
    <source>
        <dbReference type="EMBL" id="MFK4266702.1"/>
    </source>
</evidence>
<proteinExistence type="predicted"/>
<keyword evidence="3" id="KW-1185">Reference proteome</keyword>
<reference evidence="2 3" key="1">
    <citation type="submission" date="2024-11" db="EMBL/GenBank/DDBJ databases">
        <title>The Natural Products Discovery Center: Release of the First 8490 Sequenced Strains for Exploring Actinobacteria Biosynthetic Diversity.</title>
        <authorList>
            <person name="Kalkreuter E."/>
            <person name="Kautsar S.A."/>
            <person name="Yang D."/>
            <person name="Bader C.D."/>
            <person name="Teijaro C.N."/>
            <person name="Fluegel L."/>
            <person name="Davis C.M."/>
            <person name="Simpson J.R."/>
            <person name="Lauterbach L."/>
            <person name="Steele A.D."/>
            <person name="Gui C."/>
            <person name="Meng S."/>
            <person name="Li G."/>
            <person name="Viehrig K."/>
            <person name="Ye F."/>
            <person name="Su P."/>
            <person name="Kiefer A.F."/>
            <person name="Nichols A."/>
            <person name="Cepeda A.J."/>
            <person name="Yan W."/>
            <person name="Fan B."/>
            <person name="Jiang Y."/>
            <person name="Adhikari A."/>
            <person name="Zheng C.-J."/>
            <person name="Schuster L."/>
            <person name="Cowan T.M."/>
            <person name="Smanski M.J."/>
            <person name="Chevrette M.G."/>
            <person name="De Carvalho L.P.S."/>
            <person name="Shen B."/>
        </authorList>
    </citation>
    <scope>NUCLEOTIDE SEQUENCE [LARGE SCALE GENOMIC DNA]</scope>
    <source>
        <strain evidence="2 3">NPDC020863</strain>
    </source>
</reference>
<sequence length="267" mass="29103">MRKNRLGRSTVEVTELGFGGGPLGGLFEALDDETAAGALAAGWDLGIRYFDTSPHYGIGHSERRMGDLLRTKPRAEFTLSTKVGRLLVPQDPAGRMDEAFQVPATHRRVWDFSRDGVRRSVEDSLTRMGVDRIDMLFLHDAEKHFEEALRTGYPALDELRAEGVVGAIGAGMYHTGMLTKLVQEADVDAVMLSGYYTLLQHDALDDLLPACAERGVSVLAASIFNSGLRTAEEARSNLESFGVEIPDGVWADLRGEGLLDERAPVAA</sequence>
<dbReference type="RefSeq" id="WP_404746569.1">
    <property type="nucleotide sequence ID" value="NZ_JBJDQH010000005.1"/>
</dbReference>
<gene>
    <name evidence="2" type="ORF">ACI2L5_17430</name>
</gene>
<dbReference type="Pfam" id="PF00248">
    <property type="entry name" value="Aldo_ket_red"/>
    <property type="match status" value="1"/>
</dbReference>
<organism evidence="2 3">
    <name type="scientific">Streptomyces milbemycinicus</name>
    <dbReference type="NCBI Taxonomy" id="476552"/>
    <lineage>
        <taxon>Bacteria</taxon>
        <taxon>Bacillati</taxon>
        <taxon>Actinomycetota</taxon>
        <taxon>Actinomycetes</taxon>
        <taxon>Kitasatosporales</taxon>
        <taxon>Streptomycetaceae</taxon>
        <taxon>Streptomyces</taxon>
    </lineage>
</organism>
<dbReference type="InterPro" id="IPR036812">
    <property type="entry name" value="NAD(P)_OxRdtase_dom_sf"/>
</dbReference>